<evidence type="ECO:0000313" key="1">
    <source>
        <dbReference type="EMBL" id="JAH29099.1"/>
    </source>
</evidence>
<organism evidence="1">
    <name type="scientific">Anguilla anguilla</name>
    <name type="common">European freshwater eel</name>
    <name type="synonym">Muraena anguilla</name>
    <dbReference type="NCBI Taxonomy" id="7936"/>
    <lineage>
        <taxon>Eukaryota</taxon>
        <taxon>Metazoa</taxon>
        <taxon>Chordata</taxon>
        <taxon>Craniata</taxon>
        <taxon>Vertebrata</taxon>
        <taxon>Euteleostomi</taxon>
        <taxon>Actinopterygii</taxon>
        <taxon>Neopterygii</taxon>
        <taxon>Teleostei</taxon>
        <taxon>Anguilliformes</taxon>
        <taxon>Anguillidae</taxon>
        <taxon>Anguilla</taxon>
    </lineage>
</organism>
<name>A0A0E9RJ11_ANGAN</name>
<reference evidence="1" key="1">
    <citation type="submission" date="2014-11" db="EMBL/GenBank/DDBJ databases">
        <authorList>
            <person name="Amaro Gonzalez C."/>
        </authorList>
    </citation>
    <scope>NUCLEOTIDE SEQUENCE</scope>
</reference>
<dbReference type="EMBL" id="GBXM01079478">
    <property type="protein sequence ID" value="JAH29099.1"/>
    <property type="molecule type" value="Transcribed_RNA"/>
</dbReference>
<dbReference type="AlphaFoldDB" id="A0A0E9RJ11"/>
<protein>
    <submittedName>
        <fullName evidence="1">Uncharacterized protein</fullName>
    </submittedName>
</protein>
<reference evidence="1" key="2">
    <citation type="journal article" date="2015" name="Fish Shellfish Immunol.">
        <title>Early steps in the European eel (Anguilla anguilla)-Vibrio vulnificus interaction in the gills: Role of the RtxA13 toxin.</title>
        <authorList>
            <person name="Callol A."/>
            <person name="Pajuelo D."/>
            <person name="Ebbesson L."/>
            <person name="Teles M."/>
            <person name="MacKenzie S."/>
            <person name="Amaro C."/>
        </authorList>
    </citation>
    <scope>NUCLEOTIDE SEQUENCE</scope>
</reference>
<sequence length="78" mass="8662">MMSLCASGTSCPRYWWGWGTTPPDTTYPTGLCMCWPCYSGCWFFSFVPFYSSDPPSPPCVWPLLAHTTITAAPVPSRT</sequence>
<accession>A0A0E9RJ11</accession>
<proteinExistence type="predicted"/>